<dbReference type="PRINTS" id="PR00080">
    <property type="entry name" value="SDRFAMILY"/>
</dbReference>
<dbReference type="GO" id="GO:0047936">
    <property type="term" value="F:glucose 1-dehydrogenase [NAD(P)+] activity"/>
    <property type="evidence" value="ECO:0007669"/>
    <property type="project" value="UniProtKB-EC"/>
</dbReference>
<dbReference type="GO" id="GO:0008202">
    <property type="term" value="P:steroid metabolic process"/>
    <property type="evidence" value="ECO:0007669"/>
    <property type="project" value="UniProtKB-KW"/>
</dbReference>
<keyword evidence="4" id="KW-0443">Lipid metabolism</keyword>
<dbReference type="NCBIfam" id="NF005559">
    <property type="entry name" value="PRK07231.1"/>
    <property type="match status" value="1"/>
</dbReference>
<evidence type="ECO:0000256" key="1">
    <source>
        <dbReference type="ARBA" id="ARBA00006484"/>
    </source>
</evidence>
<comment type="similarity">
    <text evidence="1">Belongs to the short-chain dehydrogenases/reductases (SDR) family.</text>
</comment>
<evidence type="ECO:0000256" key="3">
    <source>
        <dbReference type="ARBA" id="ARBA00023027"/>
    </source>
</evidence>
<keyword evidence="5" id="KW-0753">Steroid metabolism</keyword>
<gene>
    <name evidence="7" type="ORF">GII30_18590</name>
</gene>
<dbReference type="AlphaFoldDB" id="A0A857KN17"/>
<evidence type="ECO:0000256" key="5">
    <source>
        <dbReference type="ARBA" id="ARBA00023221"/>
    </source>
</evidence>
<evidence type="ECO:0000256" key="6">
    <source>
        <dbReference type="SAM" id="MobiDB-lite"/>
    </source>
</evidence>
<evidence type="ECO:0000256" key="4">
    <source>
        <dbReference type="ARBA" id="ARBA00023098"/>
    </source>
</evidence>
<dbReference type="InterPro" id="IPR002347">
    <property type="entry name" value="SDR_fam"/>
</dbReference>
<dbReference type="RefSeq" id="WP_040514190.1">
    <property type="nucleotide sequence ID" value="NZ_CP045804.1"/>
</dbReference>
<sequence length="288" mass="29032">MAEELSGKIAVVTGAASGLGEGIAEKFAAEGAKVTVADIDEAGGAALAERLGDAAEFVRVDVSDPAAIAALIDHVVAAHGRIDIMVNNAGVSGTMHQNFLDDDLADFHRIVDTNLLGTMAGTQAAARHMAETGGGSIVNISSIGGIQAGGAVMTYRASKAAIIHFSKSVAIELAEQNIRVNTIAPGNIPTPILAASAAKMGADVDAFLTMVRAVMASNRPLAREGTAQDVANAALFFASDRSAYVTGTLLPVDGGTVAGPPNKLKAGADSRPDSGDSRLVGASASQKS</sequence>
<dbReference type="EMBL" id="CP045810">
    <property type="protein sequence ID" value="QHN40901.1"/>
    <property type="molecule type" value="Genomic_DNA"/>
</dbReference>
<dbReference type="FunFam" id="3.40.50.720:FF:000084">
    <property type="entry name" value="Short-chain dehydrogenase reductase"/>
    <property type="match status" value="1"/>
</dbReference>
<accession>A0A857KN17</accession>
<dbReference type="Pfam" id="PF13561">
    <property type="entry name" value="adh_short_C2"/>
    <property type="match status" value="1"/>
</dbReference>
<reference evidence="7" key="1">
    <citation type="journal article" date="2021" name="Nat. Microbiol.">
        <title>Cocultivation of an ultrasmall environmental parasitic bacterium with lytic ability against bacteria associated with wastewater foams.</title>
        <authorList>
            <person name="Batinovic S."/>
            <person name="Rose J.J.A."/>
            <person name="Ratcliffe J."/>
            <person name="Seviour R.J."/>
            <person name="Petrovski S."/>
        </authorList>
    </citation>
    <scope>NUCLEOTIDE SEQUENCE</scope>
    <source>
        <strain evidence="7">CON44</strain>
    </source>
</reference>
<protein>
    <submittedName>
        <fullName evidence="7">Glucose 1-dehydrogenase</fullName>
        <ecNumber evidence="7">1.1.1.47</ecNumber>
    </submittedName>
</protein>
<organism evidence="7">
    <name type="scientific">Gordonia amarae</name>
    <dbReference type="NCBI Taxonomy" id="36821"/>
    <lineage>
        <taxon>Bacteria</taxon>
        <taxon>Bacillati</taxon>
        <taxon>Actinomycetota</taxon>
        <taxon>Actinomycetes</taxon>
        <taxon>Mycobacteriales</taxon>
        <taxon>Gordoniaceae</taxon>
        <taxon>Gordonia</taxon>
    </lineage>
</organism>
<dbReference type="PANTHER" id="PTHR43180:SF28">
    <property type="entry name" value="NAD(P)-BINDING ROSSMANN-FOLD SUPERFAMILY PROTEIN"/>
    <property type="match status" value="1"/>
</dbReference>
<dbReference type="CDD" id="cd05233">
    <property type="entry name" value="SDR_c"/>
    <property type="match status" value="1"/>
</dbReference>
<keyword evidence="3" id="KW-0520">NAD</keyword>
<dbReference type="EC" id="1.1.1.47" evidence="7"/>
<dbReference type="Gene3D" id="3.40.50.720">
    <property type="entry name" value="NAD(P)-binding Rossmann-like Domain"/>
    <property type="match status" value="1"/>
</dbReference>
<evidence type="ECO:0000313" key="7">
    <source>
        <dbReference type="EMBL" id="QHN40901.1"/>
    </source>
</evidence>
<dbReference type="InterPro" id="IPR036291">
    <property type="entry name" value="NAD(P)-bd_dom_sf"/>
</dbReference>
<evidence type="ECO:0000256" key="2">
    <source>
        <dbReference type="ARBA" id="ARBA00023002"/>
    </source>
</evidence>
<dbReference type="SUPFAM" id="SSF51735">
    <property type="entry name" value="NAD(P)-binding Rossmann-fold domains"/>
    <property type="match status" value="1"/>
</dbReference>
<proteinExistence type="inferred from homology"/>
<dbReference type="PRINTS" id="PR00081">
    <property type="entry name" value="GDHRDH"/>
</dbReference>
<name>A0A857KN17_9ACTN</name>
<feature type="compositionally biased region" description="Basic and acidic residues" evidence="6">
    <location>
        <begin position="266"/>
        <end position="276"/>
    </location>
</feature>
<dbReference type="PANTHER" id="PTHR43180">
    <property type="entry name" value="3-OXOACYL-(ACYL-CARRIER-PROTEIN) REDUCTASE (AFU_ORTHOLOGUE AFUA_6G11210)"/>
    <property type="match status" value="1"/>
</dbReference>
<feature type="region of interest" description="Disordered" evidence="6">
    <location>
        <begin position="255"/>
        <end position="288"/>
    </location>
</feature>
<keyword evidence="2 7" id="KW-0560">Oxidoreductase</keyword>